<dbReference type="Proteomes" id="UP000593574">
    <property type="component" value="Unassembled WGS sequence"/>
</dbReference>
<evidence type="ECO:0000259" key="1">
    <source>
        <dbReference type="Pfam" id="PF14392"/>
    </source>
</evidence>
<accession>A0A7J9B3Z1</accession>
<name>A0A7J9B3Z1_9ROSI</name>
<reference evidence="2 3" key="1">
    <citation type="journal article" date="2019" name="Genome Biol. Evol.">
        <title>Insights into the evolution of the New World diploid cottons (Gossypium, subgenus Houzingenia) based on genome sequencing.</title>
        <authorList>
            <person name="Grover C.E."/>
            <person name="Arick M.A. 2nd"/>
            <person name="Thrash A."/>
            <person name="Conover J.L."/>
            <person name="Sanders W.S."/>
            <person name="Peterson D.G."/>
            <person name="Frelichowski J.E."/>
            <person name="Scheffler J.A."/>
            <person name="Scheffler B.E."/>
            <person name="Wendel J.F."/>
        </authorList>
    </citation>
    <scope>NUCLEOTIDE SEQUENCE [LARGE SCALE GENOMIC DNA]</scope>
    <source>
        <strain evidence="2">4</strain>
        <tissue evidence="2">Leaf</tissue>
    </source>
</reference>
<dbReference type="Pfam" id="PF14392">
    <property type="entry name" value="zf-CCHC_4"/>
    <property type="match status" value="1"/>
</dbReference>
<dbReference type="InterPro" id="IPR025836">
    <property type="entry name" value="Zn_knuckle_CX2CX4HX4C"/>
</dbReference>
<comment type="caution">
    <text evidence="2">The sequence shown here is derived from an EMBL/GenBank/DDBJ whole genome shotgun (WGS) entry which is preliminary data.</text>
</comment>
<keyword evidence="3" id="KW-1185">Reference proteome</keyword>
<evidence type="ECO:0000313" key="2">
    <source>
        <dbReference type="EMBL" id="MBA0730902.1"/>
    </source>
</evidence>
<protein>
    <recommendedName>
        <fullName evidence="1">Zinc knuckle CX2CX4HX4C domain-containing protein</fullName>
    </recommendedName>
</protein>
<gene>
    <name evidence="2" type="ORF">Golax_022859</name>
</gene>
<evidence type="ECO:0000313" key="3">
    <source>
        <dbReference type="Proteomes" id="UP000593574"/>
    </source>
</evidence>
<dbReference type="EMBL" id="JABEZV010447917">
    <property type="protein sequence ID" value="MBA0730902.1"/>
    <property type="molecule type" value="Genomic_DNA"/>
</dbReference>
<dbReference type="AlphaFoldDB" id="A0A7J9B3Z1"/>
<sequence length="81" mass="9509">MDIFKPLRRVVYLVRAYDEEILCAIKYERLPTFCYLCSCIGHHAHKCGQFEKIKRAGNPKFQYGNWLRAQIGQPNVGMGMW</sequence>
<proteinExistence type="predicted"/>
<organism evidence="2 3">
    <name type="scientific">Gossypium laxum</name>
    <dbReference type="NCBI Taxonomy" id="34288"/>
    <lineage>
        <taxon>Eukaryota</taxon>
        <taxon>Viridiplantae</taxon>
        <taxon>Streptophyta</taxon>
        <taxon>Embryophyta</taxon>
        <taxon>Tracheophyta</taxon>
        <taxon>Spermatophyta</taxon>
        <taxon>Magnoliopsida</taxon>
        <taxon>eudicotyledons</taxon>
        <taxon>Gunneridae</taxon>
        <taxon>Pentapetalae</taxon>
        <taxon>rosids</taxon>
        <taxon>malvids</taxon>
        <taxon>Malvales</taxon>
        <taxon>Malvaceae</taxon>
        <taxon>Malvoideae</taxon>
        <taxon>Gossypium</taxon>
    </lineage>
</organism>
<feature type="domain" description="Zinc knuckle CX2CX4HX4C" evidence="1">
    <location>
        <begin position="1"/>
        <end position="47"/>
    </location>
</feature>